<reference evidence="1" key="1">
    <citation type="submission" date="2023-06" db="EMBL/GenBank/DDBJ databases">
        <authorList>
            <person name="Kurt Z."/>
        </authorList>
    </citation>
    <scope>NUCLEOTIDE SEQUENCE</scope>
</reference>
<sequence>MITQSSTNLISIKAESDQYSINQIEQFCKSSLKIIPQYSKSCKEPKKNEKINSTSKHQIALNRKNDLMTIKTFDNQKEGIFPKLEQEKLYMSSTVVRSYTQNCIEDIEIDSSMQLTKKEQTMPKRPKRIYNSTVICPKTRQTVYSRQASLNSLETVDDINFVDDFDTYIQDLQE</sequence>
<dbReference type="EMBL" id="CAXDID020000657">
    <property type="protein sequence ID" value="CAL6108764.1"/>
    <property type="molecule type" value="Genomic_DNA"/>
</dbReference>
<proteinExistence type="predicted"/>
<dbReference type="AlphaFoldDB" id="A0AA86P6Q2"/>
<dbReference type="Proteomes" id="UP001642409">
    <property type="component" value="Unassembled WGS sequence"/>
</dbReference>
<keyword evidence="3" id="KW-1185">Reference proteome</keyword>
<gene>
    <name evidence="1" type="ORF">HINF_LOCUS19376</name>
    <name evidence="2" type="ORF">HINF_LOCUS75122</name>
</gene>
<comment type="caution">
    <text evidence="1">The sequence shown here is derived from an EMBL/GenBank/DDBJ whole genome shotgun (WGS) entry which is preliminary data.</text>
</comment>
<evidence type="ECO:0000313" key="1">
    <source>
        <dbReference type="EMBL" id="CAI9931731.1"/>
    </source>
</evidence>
<accession>A0AA86P6Q2</accession>
<protein>
    <submittedName>
        <fullName evidence="2">Hypothetical_protein</fullName>
    </submittedName>
</protein>
<name>A0AA86P6Q2_9EUKA</name>
<dbReference type="EMBL" id="CATOUU010000496">
    <property type="protein sequence ID" value="CAI9931731.1"/>
    <property type="molecule type" value="Genomic_DNA"/>
</dbReference>
<reference evidence="2 3" key="2">
    <citation type="submission" date="2024-07" db="EMBL/GenBank/DDBJ databases">
        <authorList>
            <person name="Akdeniz Z."/>
        </authorList>
    </citation>
    <scope>NUCLEOTIDE SEQUENCE [LARGE SCALE GENOMIC DNA]</scope>
</reference>
<organism evidence="1">
    <name type="scientific">Hexamita inflata</name>
    <dbReference type="NCBI Taxonomy" id="28002"/>
    <lineage>
        <taxon>Eukaryota</taxon>
        <taxon>Metamonada</taxon>
        <taxon>Diplomonadida</taxon>
        <taxon>Hexamitidae</taxon>
        <taxon>Hexamitinae</taxon>
        <taxon>Hexamita</taxon>
    </lineage>
</organism>
<evidence type="ECO:0000313" key="3">
    <source>
        <dbReference type="Proteomes" id="UP001642409"/>
    </source>
</evidence>
<evidence type="ECO:0000313" key="2">
    <source>
        <dbReference type="EMBL" id="CAL6108764.1"/>
    </source>
</evidence>